<dbReference type="Proteomes" id="UP000683925">
    <property type="component" value="Unassembled WGS sequence"/>
</dbReference>
<dbReference type="OMA" id="CKQQVEH"/>
<dbReference type="OrthoDB" id="299447at2759"/>
<proteinExistence type="predicted"/>
<protein>
    <submittedName>
        <fullName evidence="1">Uncharacterized protein</fullName>
    </submittedName>
</protein>
<name>A0A8S1T1C3_PAROT</name>
<comment type="caution">
    <text evidence="1">The sequence shown here is derived from an EMBL/GenBank/DDBJ whole genome shotgun (WGS) entry which is preliminary data.</text>
</comment>
<evidence type="ECO:0000313" key="2">
    <source>
        <dbReference type="Proteomes" id="UP000683925"/>
    </source>
</evidence>
<dbReference type="EMBL" id="CAJJDP010000018">
    <property type="protein sequence ID" value="CAD8146310.1"/>
    <property type="molecule type" value="Genomic_DNA"/>
</dbReference>
<evidence type="ECO:0000313" key="1">
    <source>
        <dbReference type="EMBL" id="CAD8146310.1"/>
    </source>
</evidence>
<accession>A0A8S1T1C3</accession>
<gene>
    <name evidence="1" type="ORF">POCTA_138.1.T0180236</name>
</gene>
<dbReference type="AlphaFoldDB" id="A0A8S1T1C3"/>
<keyword evidence="2" id="KW-1185">Reference proteome</keyword>
<organism evidence="1 2">
    <name type="scientific">Paramecium octaurelia</name>
    <dbReference type="NCBI Taxonomy" id="43137"/>
    <lineage>
        <taxon>Eukaryota</taxon>
        <taxon>Sar</taxon>
        <taxon>Alveolata</taxon>
        <taxon>Ciliophora</taxon>
        <taxon>Intramacronucleata</taxon>
        <taxon>Oligohymenophorea</taxon>
        <taxon>Peniculida</taxon>
        <taxon>Parameciidae</taxon>
        <taxon>Paramecium</taxon>
    </lineage>
</organism>
<reference evidence="1" key="1">
    <citation type="submission" date="2021-01" db="EMBL/GenBank/DDBJ databases">
        <authorList>
            <consortium name="Genoscope - CEA"/>
            <person name="William W."/>
        </authorList>
    </citation>
    <scope>NUCLEOTIDE SEQUENCE</scope>
</reference>
<sequence length="162" mass="18716">MSAKNIKSPSHKCFPTTRGHEIKIISKIDCFINSNAKMTQSCKQQVEHQTDLNQNKTVSIKAQNKNSQNADKEALINQLLLKNLKLKEEGDKKNKLIEMLIDDRTEIKRVTSLHLPQDKDNQQSKSNFRLQSPNHLEFTFYKSPSKGLPKEFQITPSKKMFF</sequence>